<reference evidence="3" key="1">
    <citation type="submission" date="2020-05" db="EMBL/GenBank/DDBJ databases">
        <authorList>
            <person name="Chiriac C."/>
            <person name="Salcher M."/>
            <person name="Ghai R."/>
            <person name="Kavagutti S V."/>
        </authorList>
    </citation>
    <scope>NUCLEOTIDE SEQUENCE</scope>
</reference>
<name>A0A6J7XG96_9CAUD</name>
<dbReference type="EMBL" id="LR797040">
    <property type="protein sequence ID" value="CAB4183059.1"/>
    <property type="molecule type" value="Genomic_DNA"/>
</dbReference>
<accession>A0A6J7XG96</accession>
<proteinExistence type="predicted"/>
<evidence type="ECO:0000313" key="1">
    <source>
        <dbReference type="EMBL" id="CAB4169871.1"/>
    </source>
</evidence>
<dbReference type="EMBL" id="LR798386">
    <property type="protein sequence ID" value="CAB5228187.1"/>
    <property type="molecule type" value="Genomic_DNA"/>
</dbReference>
<evidence type="ECO:0000313" key="3">
    <source>
        <dbReference type="EMBL" id="CAB5228187.1"/>
    </source>
</evidence>
<protein>
    <submittedName>
        <fullName evidence="3">Uncharacterized protein</fullName>
    </submittedName>
</protein>
<sequence length="166" mass="17478">MSNIEIFAWCSTRELFVTGMTTTTLPDGSTLATLDENGALIPHAGIIIDEIGPITKTPATYDEDGDIVTPAVIIAGHHVNLMATGAIASMLIMGPPDAEGNPTTLPQYDDEGNLLSVFQRTNILGLIPGMVWTPLASEGVPSGYEGPNGVLLFDPAVVTSRARVFL</sequence>
<gene>
    <name evidence="2" type="ORF">UFOVP1087_37</name>
    <name evidence="3" type="ORF">UFOVP1534_8</name>
    <name evidence="1" type="ORF">UFOVP910_7</name>
</gene>
<dbReference type="EMBL" id="LR796849">
    <property type="protein sequence ID" value="CAB4169871.1"/>
    <property type="molecule type" value="Genomic_DNA"/>
</dbReference>
<evidence type="ECO:0000313" key="2">
    <source>
        <dbReference type="EMBL" id="CAB4183059.1"/>
    </source>
</evidence>
<organism evidence="3">
    <name type="scientific">uncultured Caudovirales phage</name>
    <dbReference type="NCBI Taxonomy" id="2100421"/>
    <lineage>
        <taxon>Viruses</taxon>
        <taxon>Duplodnaviria</taxon>
        <taxon>Heunggongvirae</taxon>
        <taxon>Uroviricota</taxon>
        <taxon>Caudoviricetes</taxon>
        <taxon>Peduoviridae</taxon>
        <taxon>Maltschvirus</taxon>
        <taxon>Maltschvirus maltsch</taxon>
    </lineage>
</organism>